<dbReference type="OrthoDB" id="2977329at2759"/>
<evidence type="ECO:0008006" key="3">
    <source>
        <dbReference type="Google" id="ProtNLM"/>
    </source>
</evidence>
<evidence type="ECO:0000313" key="2">
    <source>
        <dbReference type="Proteomes" id="UP000799118"/>
    </source>
</evidence>
<organism evidence="1 2">
    <name type="scientific">Gymnopus androsaceus JB14</name>
    <dbReference type="NCBI Taxonomy" id="1447944"/>
    <lineage>
        <taxon>Eukaryota</taxon>
        <taxon>Fungi</taxon>
        <taxon>Dikarya</taxon>
        <taxon>Basidiomycota</taxon>
        <taxon>Agaricomycotina</taxon>
        <taxon>Agaricomycetes</taxon>
        <taxon>Agaricomycetidae</taxon>
        <taxon>Agaricales</taxon>
        <taxon>Marasmiineae</taxon>
        <taxon>Omphalotaceae</taxon>
        <taxon>Gymnopus</taxon>
    </lineage>
</organism>
<proteinExistence type="predicted"/>
<accession>A0A6A4HLL1</accession>
<dbReference type="Proteomes" id="UP000799118">
    <property type="component" value="Unassembled WGS sequence"/>
</dbReference>
<protein>
    <recommendedName>
        <fullName evidence="3">F-box domain-containing protein</fullName>
    </recommendedName>
</protein>
<gene>
    <name evidence="1" type="ORF">BT96DRAFT_940745</name>
</gene>
<dbReference type="EMBL" id="ML769493">
    <property type="protein sequence ID" value="KAE9397745.1"/>
    <property type="molecule type" value="Genomic_DNA"/>
</dbReference>
<reference evidence="1" key="1">
    <citation type="journal article" date="2019" name="Environ. Microbiol.">
        <title>Fungal ecological strategies reflected in gene transcription - a case study of two litter decomposers.</title>
        <authorList>
            <person name="Barbi F."/>
            <person name="Kohler A."/>
            <person name="Barry K."/>
            <person name="Baskaran P."/>
            <person name="Daum C."/>
            <person name="Fauchery L."/>
            <person name="Ihrmark K."/>
            <person name="Kuo A."/>
            <person name="LaButti K."/>
            <person name="Lipzen A."/>
            <person name="Morin E."/>
            <person name="Grigoriev I.V."/>
            <person name="Henrissat B."/>
            <person name="Lindahl B."/>
            <person name="Martin F."/>
        </authorList>
    </citation>
    <scope>NUCLEOTIDE SEQUENCE</scope>
    <source>
        <strain evidence="1">JB14</strain>
    </source>
</reference>
<name>A0A6A4HLL1_9AGAR</name>
<sequence>MNALILNAAGEQFQEILHAVSRAPLEKLSITIHTRPLKAPPPLVWISEEFPGVTDLTIIPVFTLNDEVLRFLASSKHLSRLLFTPDFRAEKEGQFPTDISLSNLNQLDNLSLKIGCSEVLLNWFLSSSWTPRLHTLALTKSHYYHKGCGPITQLNLLLSLTRDTLEHLAIDIEYRNEPHDKDEHPDGLRKLRSFRVVIHDIEAVCDALETVDSSVDLERIEIQKVHWRSLQIMFHTEVHCPKDKPWLRLNRLMKQAKFRQMKVLDIHVPPSYGDEQLSMIRDYLMDCDSKEILGLQFLPD</sequence>
<dbReference type="AlphaFoldDB" id="A0A6A4HLL1"/>
<keyword evidence="2" id="KW-1185">Reference proteome</keyword>
<evidence type="ECO:0000313" key="1">
    <source>
        <dbReference type="EMBL" id="KAE9397745.1"/>
    </source>
</evidence>